<keyword evidence="1" id="KW-0472">Membrane</keyword>
<keyword evidence="2" id="KW-0150">Chloroplast</keyword>
<sequence length="266" mass="31538">MIIFNQYIKYPATGFSNLSNRYKLSIISIYIILVPVCPVHILLLQHVILMIIWNIEFKRYRILYRHWLQMVILVYIFYLALAVITSSSQMISFCIPYKVQIVTFTINICNSLASNNFIMSFNLFNIYRYLHVDLPLLITRGFLIIINYLSLYNFIMLITPTEQLMISLARLIQTKNRINSKVQDSIIIILFSSELISILRIKLKHSKNCLTLRGLTKVQIFSEFKFLIKLILYKYKQFCVSSIYNLTYVIYSRELLYYSPSLWLII</sequence>
<keyword evidence="1" id="KW-0812">Transmembrane</keyword>
<keyword evidence="2" id="KW-0934">Plastid</keyword>
<dbReference type="GeneID" id="30001333"/>
<reference evidence="2" key="2">
    <citation type="submission" date="2016-10" db="EMBL/GenBank/DDBJ databases">
        <authorList>
            <person name="de Groot N.N."/>
        </authorList>
    </citation>
    <scope>NUCLEOTIDE SEQUENCE</scope>
    <source>
        <strain evidence="2">J.0126</strain>
    </source>
</reference>
<feature type="transmembrane region" description="Helical" evidence="1">
    <location>
        <begin position="134"/>
        <end position="155"/>
    </location>
</feature>
<proteinExistence type="predicted"/>
<keyword evidence="1" id="KW-1133">Transmembrane helix</keyword>
<feature type="transmembrane region" description="Helical" evidence="1">
    <location>
        <begin position="27"/>
        <end position="55"/>
    </location>
</feature>
<dbReference type="EMBL" id="LT622877">
    <property type="protein sequence ID" value="SCW24193.1"/>
    <property type="molecule type" value="Genomic_DNA"/>
</dbReference>
<accession>A0A1G4NZU2</accession>
<protein>
    <submittedName>
        <fullName evidence="2">Uncharacterized protein</fullName>
    </submittedName>
</protein>
<feature type="transmembrane region" description="Helical" evidence="1">
    <location>
        <begin position="67"/>
        <end position="84"/>
    </location>
</feature>
<dbReference type="AlphaFoldDB" id="A0A1G4NZU2"/>
<reference evidence="2" key="1">
    <citation type="submission" date="2016-10" db="EMBL/GenBank/DDBJ databases">
        <title>Chloroplast genomes as a tool to resolve red algal phylogenies: a case study in the Nemaliales.</title>
        <authorList>
            <person name="Costa J.F."/>
            <person name="Lin S.M."/>
            <person name="Macaya E.C."/>
            <person name="Fernandez-Garcia C."/>
            <person name="Verbruggen H."/>
        </authorList>
    </citation>
    <scope>NUCLEOTIDE SEQUENCE</scope>
    <source>
        <strain evidence="2">J.0126</strain>
    </source>
</reference>
<evidence type="ECO:0000256" key="1">
    <source>
        <dbReference type="SAM" id="Phobius"/>
    </source>
</evidence>
<geneLocation type="chloroplast" evidence="2"/>
<feature type="transmembrane region" description="Helical" evidence="1">
    <location>
        <begin position="90"/>
        <end position="113"/>
    </location>
</feature>
<dbReference type="RefSeq" id="YP_009315535.1">
    <property type="nucleotide sequence ID" value="NC_031667.1"/>
</dbReference>
<name>A0A1G4NZU2_9FLOR</name>
<evidence type="ECO:0000313" key="2">
    <source>
        <dbReference type="EMBL" id="SCW24193.1"/>
    </source>
</evidence>
<gene>
    <name evidence="2" type="primary">ORF_5</name>
    <name evidence="2" type="ORF">J0126_108</name>
</gene>
<organism evidence="2">
    <name type="scientific">Liagora brachyclada</name>
    <dbReference type="NCBI Taxonomy" id="1884665"/>
    <lineage>
        <taxon>Eukaryota</taxon>
        <taxon>Rhodophyta</taxon>
        <taxon>Florideophyceae</taxon>
        <taxon>Nemaliophycidae</taxon>
        <taxon>Nemaliales</taxon>
        <taxon>Liagoraceae</taxon>
        <taxon>Liagora</taxon>
    </lineage>
</organism>